<protein>
    <submittedName>
        <fullName evidence="2">Uncharacterized protein</fullName>
    </submittedName>
</protein>
<dbReference type="AlphaFoldDB" id="A0AAV7KT73"/>
<accession>A0AAV7KT73</accession>
<evidence type="ECO:0000313" key="2">
    <source>
        <dbReference type="EMBL" id="KAJ1082646.1"/>
    </source>
</evidence>
<feature type="region of interest" description="Disordered" evidence="1">
    <location>
        <begin position="37"/>
        <end position="66"/>
    </location>
</feature>
<dbReference type="Proteomes" id="UP001066276">
    <property type="component" value="Chromosome 12"/>
</dbReference>
<evidence type="ECO:0000256" key="1">
    <source>
        <dbReference type="SAM" id="MobiDB-lite"/>
    </source>
</evidence>
<gene>
    <name evidence="2" type="ORF">NDU88_002811</name>
</gene>
<name>A0AAV7KT73_PLEWA</name>
<dbReference type="EMBL" id="JANPWB010000016">
    <property type="protein sequence ID" value="KAJ1082646.1"/>
    <property type="molecule type" value="Genomic_DNA"/>
</dbReference>
<evidence type="ECO:0000313" key="3">
    <source>
        <dbReference type="Proteomes" id="UP001066276"/>
    </source>
</evidence>
<proteinExistence type="predicted"/>
<keyword evidence="3" id="KW-1185">Reference proteome</keyword>
<sequence>MGALLVPPAVGVARRSKAPVPLLRADTLPCLLAREAMGDSGPSAADSPADGAGLGSRWESDELGEPPSSFHVDVVTGWEKYQLRYNAAHNVTYTRAQQELSSSEWMRETKKVKKT</sequence>
<comment type="caution">
    <text evidence="2">The sequence shown here is derived from an EMBL/GenBank/DDBJ whole genome shotgun (WGS) entry which is preliminary data.</text>
</comment>
<reference evidence="2" key="1">
    <citation type="journal article" date="2022" name="bioRxiv">
        <title>Sequencing and chromosome-scale assembly of the giantPleurodeles waltlgenome.</title>
        <authorList>
            <person name="Brown T."/>
            <person name="Elewa A."/>
            <person name="Iarovenko S."/>
            <person name="Subramanian E."/>
            <person name="Araus A.J."/>
            <person name="Petzold A."/>
            <person name="Susuki M."/>
            <person name="Suzuki K.-i.T."/>
            <person name="Hayashi T."/>
            <person name="Toyoda A."/>
            <person name="Oliveira C."/>
            <person name="Osipova E."/>
            <person name="Leigh N.D."/>
            <person name="Simon A."/>
            <person name="Yun M.H."/>
        </authorList>
    </citation>
    <scope>NUCLEOTIDE SEQUENCE</scope>
    <source>
        <strain evidence="2">20211129_DDA</strain>
        <tissue evidence="2">Liver</tissue>
    </source>
</reference>
<organism evidence="2 3">
    <name type="scientific">Pleurodeles waltl</name>
    <name type="common">Iberian ribbed newt</name>
    <dbReference type="NCBI Taxonomy" id="8319"/>
    <lineage>
        <taxon>Eukaryota</taxon>
        <taxon>Metazoa</taxon>
        <taxon>Chordata</taxon>
        <taxon>Craniata</taxon>
        <taxon>Vertebrata</taxon>
        <taxon>Euteleostomi</taxon>
        <taxon>Amphibia</taxon>
        <taxon>Batrachia</taxon>
        <taxon>Caudata</taxon>
        <taxon>Salamandroidea</taxon>
        <taxon>Salamandridae</taxon>
        <taxon>Pleurodelinae</taxon>
        <taxon>Pleurodeles</taxon>
    </lineage>
</organism>